<keyword evidence="11 12" id="KW-0804">Transcription</keyword>
<evidence type="ECO:0000256" key="12">
    <source>
        <dbReference type="HAMAP-Rule" id="MF_01479"/>
    </source>
</evidence>
<comment type="similarity">
    <text evidence="2 12">Belongs to the WhiB family.</text>
</comment>
<dbReference type="RefSeq" id="WP_136911202.1">
    <property type="nucleotide sequence ID" value="NZ_SUMD01000009.1"/>
</dbReference>
<keyword evidence="15" id="KW-1185">Reference proteome</keyword>
<dbReference type="EMBL" id="SUMD01000009">
    <property type="protein sequence ID" value="TJZ76053.1"/>
    <property type="molecule type" value="Genomic_DNA"/>
</dbReference>
<dbReference type="Proteomes" id="UP000305109">
    <property type="component" value="Unassembled WGS sequence"/>
</dbReference>
<evidence type="ECO:0000256" key="5">
    <source>
        <dbReference type="ARBA" id="ARBA00022723"/>
    </source>
</evidence>
<dbReference type="Pfam" id="PF02467">
    <property type="entry name" value="Whib"/>
    <property type="match status" value="1"/>
</dbReference>
<dbReference type="InterPro" id="IPR003482">
    <property type="entry name" value="Whib"/>
</dbReference>
<comment type="PTM">
    <text evidence="12">Upon Fe-S cluster removal intramolecular disulfide bonds are formed.</text>
</comment>
<keyword evidence="10 12" id="KW-1015">Disulfide bond</keyword>
<evidence type="ECO:0000256" key="11">
    <source>
        <dbReference type="ARBA" id="ARBA00023163"/>
    </source>
</evidence>
<evidence type="ECO:0000256" key="7">
    <source>
        <dbReference type="ARBA" id="ARBA00023014"/>
    </source>
</evidence>
<keyword evidence="8 12" id="KW-0805">Transcription regulation</keyword>
<feature type="binding site" evidence="12">
    <location>
        <position position="57"/>
    </location>
    <ligand>
        <name>[4Fe-4S] cluster</name>
        <dbReference type="ChEBI" id="CHEBI:49883"/>
    </ligand>
</feature>
<evidence type="ECO:0000256" key="2">
    <source>
        <dbReference type="ARBA" id="ARBA00006597"/>
    </source>
</evidence>
<keyword evidence="4 12" id="KW-0963">Cytoplasm</keyword>
<evidence type="ECO:0000256" key="6">
    <source>
        <dbReference type="ARBA" id="ARBA00023004"/>
    </source>
</evidence>
<proteinExistence type="inferred from homology"/>
<feature type="binding site" evidence="12">
    <location>
        <position position="24"/>
    </location>
    <ligand>
        <name>[4Fe-4S] cluster</name>
        <dbReference type="ChEBI" id="CHEBI:49883"/>
    </ligand>
</feature>
<comment type="subcellular location">
    <subcellularLocation>
        <location evidence="1 12">Cytoplasm</location>
    </subcellularLocation>
</comment>
<dbReference type="PANTHER" id="PTHR38839">
    <property type="entry name" value="TRANSCRIPTIONAL REGULATOR WHID-RELATED"/>
    <property type="match status" value="1"/>
</dbReference>
<feature type="domain" description="4Fe-4S Wbl-type" evidence="13">
    <location>
        <begin position="23"/>
        <end position="87"/>
    </location>
</feature>
<feature type="binding site" evidence="12">
    <location>
        <position position="63"/>
    </location>
    <ligand>
        <name>[4Fe-4S] cluster</name>
        <dbReference type="ChEBI" id="CHEBI:49883"/>
    </ligand>
</feature>
<evidence type="ECO:0000256" key="10">
    <source>
        <dbReference type="ARBA" id="ARBA00023157"/>
    </source>
</evidence>
<gene>
    <name evidence="12" type="primary">whiB</name>
    <name evidence="14" type="ORF">FCG67_18745</name>
</gene>
<dbReference type="PROSITE" id="PS51674">
    <property type="entry name" value="4FE4S_WBL"/>
    <property type="match status" value="1"/>
</dbReference>
<comment type="PTM">
    <text evidence="12">The Fe-S cluster can be nitrosylated by nitric oxide (NO).</text>
</comment>
<feature type="binding site" evidence="12">
    <location>
        <position position="54"/>
    </location>
    <ligand>
        <name>[4Fe-4S] cluster</name>
        <dbReference type="ChEBI" id="CHEBI:49883"/>
    </ligand>
</feature>
<evidence type="ECO:0000256" key="4">
    <source>
        <dbReference type="ARBA" id="ARBA00022490"/>
    </source>
</evidence>
<comment type="function">
    <text evidence="12">Acts as a transcriptional regulator. Probably redox-responsive. The apo- but not holo-form probably binds DNA.</text>
</comment>
<dbReference type="InterPro" id="IPR034768">
    <property type="entry name" value="4FE4S_WBL"/>
</dbReference>
<keyword evidence="5 12" id="KW-0479">Metal-binding</keyword>
<comment type="cofactor">
    <cofactor evidence="12">
        <name>[4Fe-4S] cluster</name>
        <dbReference type="ChEBI" id="CHEBI:49883"/>
    </cofactor>
    <text evidence="12">Binds 1 [4Fe-4S] cluster per subunit. Following nitrosylation of the [4Fe-4S] cluster binds 1 [4Fe-8(NO)] cluster per subunit.</text>
</comment>
<evidence type="ECO:0000256" key="3">
    <source>
        <dbReference type="ARBA" id="ARBA00022485"/>
    </source>
</evidence>
<protein>
    <recommendedName>
        <fullName evidence="12">Transcriptional regulator WhiB</fullName>
    </recommendedName>
</protein>
<name>A0ABY2RGJ9_9NOCA</name>
<reference evidence="14 15" key="1">
    <citation type="submission" date="2019-04" db="EMBL/GenBank/DDBJ databases">
        <title>Rhodococcus oryzae sp. nov., a novel actinomycete isolated from rhizosphere soil of rice (Oryza sativa L.).</title>
        <authorList>
            <person name="Li C."/>
        </authorList>
    </citation>
    <scope>NUCLEOTIDE SEQUENCE [LARGE SCALE GENOMIC DNA]</scope>
    <source>
        <strain evidence="14 15">NEAU-CX67</strain>
    </source>
</reference>
<keyword evidence="6 12" id="KW-0408">Iron</keyword>
<keyword evidence="9 12" id="KW-0238">DNA-binding</keyword>
<dbReference type="HAMAP" id="MF_01479">
    <property type="entry name" value="WhiB"/>
    <property type="match status" value="1"/>
</dbReference>
<evidence type="ECO:0000256" key="9">
    <source>
        <dbReference type="ARBA" id="ARBA00023125"/>
    </source>
</evidence>
<evidence type="ECO:0000313" key="15">
    <source>
        <dbReference type="Proteomes" id="UP000305109"/>
    </source>
</evidence>
<evidence type="ECO:0000256" key="1">
    <source>
        <dbReference type="ARBA" id="ARBA00004496"/>
    </source>
</evidence>
<comment type="caution">
    <text evidence="14">The sequence shown here is derived from an EMBL/GenBank/DDBJ whole genome shotgun (WGS) entry which is preliminary data.</text>
</comment>
<organism evidence="14 15">
    <name type="scientific">Rhodococcus oryzae</name>
    <dbReference type="NCBI Taxonomy" id="2571143"/>
    <lineage>
        <taxon>Bacteria</taxon>
        <taxon>Bacillati</taxon>
        <taxon>Actinomycetota</taxon>
        <taxon>Actinomycetes</taxon>
        <taxon>Mycobacteriales</taxon>
        <taxon>Nocardiaceae</taxon>
        <taxon>Rhodococcus</taxon>
    </lineage>
</organism>
<evidence type="ECO:0000313" key="14">
    <source>
        <dbReference type="EMBL" id="TJZ76053.1"/>
    </source>
</evidence>
<accession>A0ABY2RGJ9</accession>
<keyword evidence="3 12" id="KW-0004">4Fe-4S</keyword>
<dbReference type="PANTHER" id="PTHR38839:SF5">
    <property type="entry name" value="TRANSCRIPTIONAL REGULATOR WHID"/>
    <property type="match status" value="1"/>
</dbReference>
<evidence type="ECO:0000256" key="8">
    <source>
        <dbReference type="ARBA" id="ARBA00023015"/>
    </source>
</evidence>
<sequence>MPRSVPQLPAPVSEEWDWQLRARCRNMDTNLFFPRDDEGHGARARRERAAKAVCARCPVLQTCRLHALRAREHFGVWGGTTEGDRNRIPIDAYGPCRSSVIPAARAANEQSG</sequence>
<keyword evidence="7 12" id="KW-0411">Iron-sulfur</keyword>
<evidence type="ECO:0000259" key="13">
    <source>
        <dbReference type="PROSITE" id="PS51674"/>
    </source>
</evidence>